<name>A0ABZ1QLR8_9ACTN</name>
<keyword evidence="6 9" id="KW-0560">Oxidoreductase</keyword>
<dbReference type="NCBIfam" id="NF005884">
    <property type="entry name" value="PRK07846.1"/>
    <property type="match status" value="1"/>
</dbReference>
<dbReference type="GeneID" id="95501532"/>
<dbReference type="Gene3D" id="3.30.390.30">
    <property type="match status" value="1"/>
</dbReference>
<keyword evidence="13" id="KW-1185">Reference proteome</keyword>
<keyword evidence="7" id="KW-1015">Disulfide bond</keyword>
<dbReference type="RefSeq" id="WP_328740757.1">
    <property type="nucleotide sequence ID" value="NZ_CP108036.1"/>
</dbReference>
<keyword evidence="5" id="KW-0521">NADP</keyword>
<dbReference type="Pfam" id="PF07992">
    <property type="entry name" value="Pyr_redox_2"/>
    <property type="match status" value="1"/>
</dbReference>
<keyword evidence="8 9" id="KW-0676">Redox-active center</keyword>
<comment type="cofactor">
    <cofactor evidence="1">
        <name>FAD</name>
        <dbReference type="ChEBI" id="CHEBI:57692"/>
    </cofactor>
</comment>
<dbReference type="SUPFAM" id="SSF51905">
    <property type="entry name" value="FAD/NAD(P)-binding domain"/>
    <property type="match status" value="1"/>
</dbReference>
<dbReference type="InterPro" id="IPR023753">
    <property type="entry name" value="FAD/NAD-binding_dom"/>
</dbReference>
<proteinExistence type="inferred from homology"/>
<dbReference type="PRINTS" id="PR00368">
    <property type="entry name" value="FADPNR"/>
</dbReference>
<dbReference type="GO" id="GO:0050627">
    <property type="term" value="F:mycothione reductase [NAD(P)H] activity"/>
    <property type="evidence" value="ECO:0007669"/>
    <property type="project" value="UniProtKB-EC"/>
</dbReference>
<accession>A0ABZ1QLR8</accession>
<evidence type="ECO:0000259" key="10">
    <source>
        <dbReference type="Pfam" id="PF02852"/>
    </source>
</evidence>
<gene>
    <name evidence="12" type="ORF">OHA91_35805</name>
</gene>
<dbReference type="PANTHER" id="PTHR43014">
    <property type="entry name" value="MERCURIC REDUCTASE"/>
    <property type="match status" value="1"/>
</dbReference>
<evidence type="ECO:0000313" key="12">
    <source>
        <dbReference type="EMBL" id="WUN83410.1"/>
    </source>
</evidence>
<dbReference type="PIRSF" id="PIRSF000350">
    <property type="entry name" value="Mercury_reductase_MerA"/>
    <property type="match status" value="1"/>
</dbReference>
<dbReference type="InterPro" id="IPR036188">
    <property type="entry name" value="FAD/NAD-bd_sf"/>
</dbReference>
<organism evidence="12 13">
    <name type="scientific">Streptomyces erythrochromogenes</name>
    <dbReference type="NCBI Taxonomy" id="285574"/>
    <lineage>
        <taxon>Bacteria</taxon>
        <taxon>Bacillati</taxon>
        <taxon>Actinomycetota</taxon>
        <taxon>Actinomycetes</taxon>
        <taxon>Kitasatosporales</taxon>
        <taxon>Streptomycetaceae</taxon>
        <taxon>Streptomyces</taxon>
    </lineage>
</organism>
<dbReference type="Gene3D" id="3.50.50.60">
    <property type="entry name" value="FAD/NAD(P)-binding domain"/>
    <property type="match status" value="2"/>
</dbReference>
<dbReference type="EMBL" id="CP108036">
    <property type="protein sequence ID" value="WUN83410.1"/>
    <property type="molecule type" value="Genomic_DNA"/>
</dbReference>
<dbReference type="Proteomes" id="UP001432312">
    <property type="component" value="Chromosome"/>
</dbReference>
<evidence type="ECO:0000256" key="6">
    <source>
        <dbReference type="ARBA" id="ARBA00023002"/>
    </source>
</evidence>
<evidence type="ECO:0000256" key="1">
    <source>
        <dbReference type="ARBA" id="ARBA00001974"/>
    </source>
</evidence>
<dbReference type="PROSITE" id="PS00076">
    <property type="entry name" value="PYRIDINE_REDOX_1"/>
    <property type="match status" value="1"/>
</dbReference>
<dbReference type="Pfam" id="PF02852">
    <property type="entry name" value="Pyr_redox_dim"/>
    <property type="match status" value="1"/>
</dbReference>
<keyword evidence="4 9" id="KW-0274">FAD</keyword>
<evidence type="ECO:0000256" key="8">
    <source>
        <dbReference type="ARBA" id="ARBA00023284"/>
    </source>
</evidence>
<evidence type="ECO:0000256" key="7">
    <source>
        <dbReference type="ARBA" id="ARBA00023157"/>
    </source>
</evidence>
<evidence type="ECO:0000256" key="5">
    <source>
        <dbReference type="ARBA" id="ARBA00022857"/>
    </source>
</evidence>
<dbReference type="InterPro" id="IPR012999">
    <property type="entry name" value="Pyr_OxRdtase_I_AS"/>
</dbReference>
<dbReference type="InterPro" id="IPR016156">
    <property type="entry name" value="FAD/NAD-linked_Rdtase_dimer_sf"/>
</dbReference>
<evidence type="ECO:0000256" key="9">
    <source>
        <dbReference type="RuleBase" id="RU003691"/>
    </source>
</evidence>
<comment type="similarity">
    <text evidence="2 9">Belongs to the class-I pyridine nucleotide-disulfide oxidoreductase family.</text>
</comment>
<evidence type="ECO:0000259" key="11">
    <source>
        <dbReference type="Pfam" id="PF07992"/>
    </source>
</evidence>
<feature type="domain" description="Pyridine nucleotide-disulphide oxidoreductase dimerisation" evidence="10">
    <location>
        <begin position="341"/>
        <end position="450"/>
    </location>
</feature>
<evidence type="ECO:0000256" key="3">
    <source>
        <dbReference type="ARBA" id="ARBA00022630"/>
    </source>
</evidence>
<evidence type="ECO:0000256" key="4">
    <source>
        <dbReference type="ARBA" id="ARBA00022827"/>
    </source>
</evidence>
<evidence type="ECO:0000256" key="2">
    <source>
        <dbReference type="ARBA" id="ARBA00007532"/>
    </source>
</evidence>
<dbReference type="PANTHER" id="PTHR43014:SF5">
    <property type="entry name" value="GLUTATHIONE REDUCTASE (NADPH)"/>
    <property type="match status" value="1"/>
</dbReference>
<keyword evidence="3 9" id="KW-0285">Flavoprotein</keyword>
<dbReference type="InterPro" id="IPR004099">
    <property type="entry name" value="Pyr_nucl-diS_OxRdtase_dimer"/>
</dbReference>
<dbReference type="PRINTS" id="PR00411">
    <property type="entry name" value="PNDRDTASEI"/>
</dbReference>
<sequence>MRHHDLVVIGAGSGNAVVDDSFADLDVAIVEERWFGGTCLNAGCIPSKMLAHTAQVARTVRDAGTYDVDAGPGGVRWRAVRDRVFRRLDAEREKGRRGREGQDFITVYEGRARFTGPRTLRIERSDGGARDIGAAQVVVAAGGRPLIPPPVADSGLPYETSDTVMRLDDPPRRLAILGGGYIAAELAEVFAAAGSSVTVVEKERRLLGPQDETVSERFTELVRSRYDLRLGRELMRVDGRPGALRLTLDDGSTAEADLLLVAVGRVPNSDRLDLEAAGVATHDDGRVIVDRCQRTSAEGVFALGDICSPVPLKHVANREAEVVAHNLRHPDELVTCDHERVPAAVFTQPQIASVGLTEQECRDRGPDYAVGTAAYADTAYGWAMEDTTGFCKVLAEPDSGRLLGAHLMGAQAPALIQPLVLAVALGIDAATLAGAPYWIHPALTEVVENALLDLDLAPRR</sequence>
<dbReference type="EC" id="1.8.1.15" evidence="12"/>
<evidence type="ECO:0000313" key="13">
    <source>
        <dbReference type="Proteomes" id="UP001432312"/>
    </source>
</evidence>
<protein>
    <submittedName>
        <fullName evidence="12">Mycothione reductase</fullName>
        <ecNumber evidence="12">1.8.1.15</ecNumber>
    </submittedName>
</protein>
<dbReference type="InterPro" id="IPR001100">
    <property type="entry name" value="Pyr_nuc-diS_OxRdtase"/>
</dbReference>
<feature type="domain" description="FAD/NAD(P)-binding" evidence="11">
    <location>
        <begin position="5"/>
        <end position="319"/>
    </location>
</feature>
<dbReference type="SUPFAM" id="SSF55424">
    <property type="entry name" value="FAD/NAD-linked reductases, dimerisation (C-terminal) domain"/>
    <property type="match status" value="1"/>
</dbReference>
<reference evidence="12" key="1">
    <citation type="submission" date="2022-10" db="EMBL/GenBank/DDBJ databases">
        <title>The complete genomes of actinobacterial strains from the NBC collection.</title>
        <authorList>
            <person name="Joergensen T.S."/>
            <person name="Alvarez Arevalo M."/>
            <person name="Sterndorff E.B."/>
            <person name="Faurdal D."/>
            <person name="Vuksanovic O."/>
            <person name="Mourched A.-S."/>
            <person name="Charusanti P."/>
            <person name="Shaw S."/>
            <person name="Blin K."/>
            <person name="Weber T."/>
        </authorList>
    </citation>
    <scope>NUCLEOTIDE SEQUENCE</scope>
    <source>
        <strain evidence="12">NBC_00303</strain>
    </source>
</reference>